<dbReference type="SUPFAM" id="SSF50249">
    <property type="entry name" value="Nucleic acid-binding proteins"/>
    <property type="match status" value="1"/>
</dbReference>
<dbReference type="InterPro" id="IPR006032">
    <property type="entry name" value="Ribosomal_uS12"/>
</dbReference>
<sequence length="118" mass="13373">MYGVVLKILIQKPKKPNSANRKCVLVRLSNGKRHAKTTALLLHKIGHLQREVYLAQLEHCTPTSVGTLLRRCVVLRAPASKKKIMKSKQMLLSSREGLVPDKFLLRFVTTELLCQVDE</sequence>
<proteinExistence type="inferred from homology"/>
<comment type="similarity">
    <text evidence="1">Belongs to the universal ribosomal protein uS12 family.</text>
</comment>
<evidence type="ECO:0000313" key="4">
    <source>
        <dbReference type="EMBL" id="KAF9416496.1"/>
    </source>
</evidence>
<dbReference type="Proteomes" id="UP000648187">
    <property type="component" value="Unassembled WGS sequence"/>
</dbReference>
<dbReference type="GO" id="GO:0006412">
    <property type="term" value="P:translation"/>
    <property type="evidence" value="ECO:0007669"/>
    <property type="project" value="InterPro"/>
</dbReference>
<dbReference type="GO" id="GO:0003735">
    <property type="term" value="F:structural constituent of ribosome"/>
    <property type="evidence" value="ECO:0007669"/>
    <property type="project" value="InterPro"/>
</dbReference>
<dbReference type="InterPro" id="IPR012340">
    <property type="entry name" value="NA-bd_OB-fold"/>
</dbReference>
<dbReference type="EMBL" id="JACKWZ010000089">
    <property type="protein sequence ID" value="KAF9416496.1"/>
    <property type="molecule type" value="Genomic_DNA"/>
</dbReference>
<dbReference type="PROSITE" id="PS00055">
    <property type="entry name" value="RIBOSOMAL_S12"/>
    <property type="match status" value="1"/>
</dbReference>
<dbReference type="Gene3D" id="2.40.50.140">
    <property type="entry name" value="Nucleic acid-binding proteins"/>
    <property type="match status" value="1"/>
</dbReference>
<keyword evidence="2" id="KW-0689">Ribosomal protein</keyword>
<evidence type="ECO:0000256" key="1">
    <source>
        <dbReference type="ARBA" id="ARBA00005657"/>
    </source>
</evidence>
<keyword evidence="5" id="KW-1185">Reference proteome</keyword>
<accession>A0A835L4S4</accession>
<evidence type="ECO:0000313" key="5">
    <source>
        <dbReference type="Proteomes" id="UP000648187"/>
    </source>
</evidence>
<comment type="caution">
    <text evidence="4">The sequence shown here is derived from an EMBL/GenBank/DDBJ whole genome shotgun (WGS) entry which is preliminary data.</text>
</comment>
<protein>
    <submittedName>
        <fullName evidence="4">Uncharacterized protein</fullName>
    </submittedName>
</protein>
<reference evidence="4" key="1">
    <citation type="submission" date="2020-08" db="EMBL/GenBank/DDBJ databases">
        <title>Spodoptera exigua strain:BAW_Kor-Di-RS1 Genome sequencing and assembly.</title>
        <authorList>
            <person name="Kim J."/>
            <person name="Nam H.Y."/>
            <person name="Kwon M."/>
            <person name="Choi J.H."/>
            <person name="Cho S.R."/>
            <person name="Kim G.-H."/>
        </authorList>
    </citation>
    <scope>NUCLEOTIDE SEQUENCE</scope>
    <source>
        <strain evidence="4">BAW_Kor-Di-RS1</strain>
        <tissue evidence="4">Whole-body</tissue>
    </source>
</reference>
<keyword evidence="3" id="KW-0687">Ribonucleoprotein</keyword>
<gene>
    <name evidence="4" type="ORF">HW555_006163</name>
</gene>
<dbReference type="Pfam" id="PF00164">
    <property type="entry name" value="Ribosom_S12_S23"/>
    <property type="match status" value="1"/>
</dbReference>
<dbReference type="GO" id="GO:0005840">
    <property type="term" value="C:ribosome"/>
    <property type="evidence" value="ECO:0007669"/>
    <property type="project" value="UniProtKB-KW"/>
</dbReference>
<dbReference type="AlphaFoldDB" id="A0A835L4S4"/>
<evidence type="ECO:0000256" key="3">
    <source>
        <dbReference type="ARBA" id="ARBA00023274"/>
    </source>
</evidence>
<organism evidence="4 5">
    <name type="scientific">Spodoptera exigua</name>
    <name type="common">Beet armyworm</name>
    <name type="synonym">Noctua fulgens</name>
    <dbReference type="NCBI Taxonomy" id="7107"/>
    <lineage>
        <taxon>Eukaryota</taxon>
        <taxon>Metazoa</taxon>
        <taxon>Ecdysozoa</taxon>
        <taxon>Arthropoda</taxon>
        <taxon>Hexapoda</taxon>
        <taxon>Insecta</taxon>
        <taxon>Pterygota</taxon>
        <taxon>Neoptera</taxon>
        <taxon>Endopterygota</taxon>
        <taxon>Lepidoptera</taxon>
        <taxon>Glossata</taxon>
        <taxon>Ditrysia</taxon>
        <taxon>Noctuoidea</taxon>
        <taxon>Noctuidae</taxon>
        <taxon>Amphipyrinae</taxon>
        <taxon>Spodoptera</taxon>
    </lineage>
</organism>
<evidence type="ECO:0000256" key="2">
    <source>
        <dbReference type="ARBA" id="ARBA00022980"/>
    </source>
</evidence>
<dbReference type="GO" id="GO:1990904">
    <property type="term" value="C:ribonucleoprotein complex"/>
    <property type="evidence" value="ECO:0007669"/>
    <property type="project" value="UniProtKB-KW"/>
</dbReference>
<name>A0A835L4S4_SPOEX</name>